<reference evidence="2" key="1">
    <citation type="submission" date="2025-08" db="UniProtKB">
        <authorList>
            <consortium name="RefSeq"/>
        </authorList>
    </citation>
    <scope>IDENTIFICATION</scope>
</reference>
<organism evidence="1 2">
    <name type="scientific">Aplysia californica</name>
    <name type="common">California sea hare</name>
    <dbReference type="NCBI Taxonomy" id="6500"/>
    <lineage>
        <taxon>Eukaryota</taxon>
        <taxon>Metazoa</taxon>
        <taxon>Spiralia</taxon>
        <taxon>Lophotrochozoa</taxon>
        <taxon>Mollusca</taxon>
        <taxon>Gastropoda</taxon>
        <taxon>Heterobranchia</taxon>
        <taxon>Euthyneura</taxon>
        <taxon>Tectipleura</taxon>
        <taxon>Aplysiida</taxon>
        <taxon>Aplysioidea</taxon>
        <taxon>Aplysiidae</taxon>
        <taxon>Aplysia</taxon>
    </lineage>
</organism>
<accession>A0ABM1A1P4</accession>
<name>A0ABM1A1P4_APLCA</name>
<dbReference type="Proteomes" id="UP000694888">
    <property type="component" value="Unplaced"/>
</dbReference>
<gene>
    <name evidence="2" type="primary">LOC101854261</name>
</gene>
<dbReference type="GeneID" id="101854261"/>
<evidence type="ECO:0000313" key="1">
    <source>
        <dbReference type="Proteomes" id="UP000694888"/>
    </source>
</evidence>
<proteinExistence type="predicted"/>
<protein>
    <submittedName>
        <fullName evidence="2">Uncharacterized protein LOC101854261</fullName>
    </submittedName>
</protein>
<sequence>MTFCAGTVSEKKAPELPKSVVVYYQICNDTQGFVDCVLKLRTTEEPLPPGVEIRPELKYFPLAFPLTTTTSIFCNELIPQPAHLTSRMILCLNRMNESNEVCSVLAAKKNLTMIRQQIIHVAASGLVNQTYNMSCDAIAPMRKCQMDSLLECDEDIWPMRTFELGLLGSWCLERHEEEYPVPPRGHCQLSHCSNTSASTSSHSCWLLWTLTPPLLMQTSLSWLT</sequence>
<evidence type="ECO:0000313" key="2">
    <source>
        <dbReference type="RefSeq" id="XP_012939032.1"/>
    </source>
</evidence>
<keyword evidence="1" id="KW-1185">Reference proteome</keyword>
<dbReference type="RefSeq" id="XP_012939032.1">
    <property type="nucleotide sequence ID" value="XM_013083578.2"/>
</dbReference>